<dbReference type="PROSITE" id="PS51186">
    <property type="entry name" value="GNAT"/>
    <property type="match status" value="1"/>
</dbReference>
<dbReference type="SUPFAM" id="SSF55729">
    <property type="entry name" value="Acyl-CoA N-acyltransferases (Nat)"/>
    <property type="match status" value="1"/>
</dbReference>
<dbReference type="Gene3D" id="3.40.630.30">
    <property type="match status" value="1"/>
</dbReference>
<dbReference type="GO" id="GO:0046677">
    <property type="term" value="P:response to antibiotic"/>
    <property type="evidence" value="ECO:0007669"/>
    <property type="project" value="UniProtKB-KW"/>
</dbReference>
<reference evidence="3 5" key="1">
    <citation type="submission" date="2017-01" db="EMBL/GenBank/DDBJ databases">
        <authorList>
            <person name="Varghese N."/>
            <person name="Submissions S."/>
        </authorList>
    </citation>
    <scope>NUCLEOTIDE SEQUENCE [LARGE SCALE GENOMIC DNA]</scope>
    <source>
        <strain evidence="3 5">ATCC 33342</strain>
    </source>
</reference>
<evidence type="ECO:0000313" key="5">
    <source>
        <dbReference type="Proteomes" id="UP000186808"/>
    </source>
</evidence>
<feature type="domain" description="N-acetyltransferase" evidence="2">
    <location>
        <begin position="10"/>
        <end position="180"/>
    </location>
</feature>
<dbReference type="AlphaFoldDB" id="A0A377GJJ5"/>
<evidence type="ECO:0000256" key="1">
    <source>
        <dbReference type="ARBA" id="ARBA00023251"/>
    </source>
</evidence>
<sequence length="180" mass="21193">MTYINQSKSFVFKALNESDLILLYHWFQEPTIKQWYARGQSWSFDDIKQKYLPRILGKDNVPSFIIYIDALPLGFIQYYCLNDYLPEGIWHKNHRMFQDYHSNKIAGIDLFIAPSNQRGKGLGKQILDLFITELPNSICAILVDPEIHNHQAIRCYEKAGFKRTDYSEDKAYLILLKHLD</sequence>
<gene>
    <name evidence="4" type="primary">aacA-aphD_1</name>
    <name evidence="4" type="ORF">NCTC11401_01314</name>
    <name evidence="3" type="ORF">SAMN05421777_101104</name>
</gene>
<evidence type="ECO:0000313" key="4">
    <source>
        <dbReference type="EMBL" id="STO24502.1"/>
    </source>
</evidence>
<reference evidence="4 6" key="2">
    <citation type="submission" date="2018-06" db="EMBL/GenBank/DDBJ databases">
        <authorList>
            <consortium name="Pathogen Informatics"/>
            <person name="Doyle S."/>
        </authorList>
    </citation>
    <scope>NUCLEOTIDE SEQUENCE [LARGE SCALE GENOMIC DNA]</scope>
    <source>
        <strain evidence="4 6">NCTC11401</strain>
    </source>
</reference>
<name>A0A377GJJ5_9GAMM</name>
<dbReference type="STRING" id="464.Lgor_1459"/>
<dbReference type="Proteomes" id="UP000254374">
    <property type="component" value="Unassembled WGS sequence"/>
</dbReference>
<dbReference type="EMBL" id="FTNL01000001">
    <property type="protein sequence ID" value="SIQ47106.1"/>
    <property type="molecule type" value="Genomic_DNA"/>
</dbReference>
<dbReference type="InterPro" id="IPR016181">
    <property type="entry name" value="Acyl_CoA_acyltransferase"/>
</dbReference>
<dbReference type="InterPro" id="IPR000182">
    <property type="entry name" value="GNAT_dom"/>
</dbReference>
<evidence type="ECO:0000259" key="2">
    <source>
        <dbReference type="PROSITE" id="PS51186"/>
    </source>
</evidence>
<dbReference type="PANTHER" id="PTHR31438:SF1">
    <property type="entry name" value="LYSINE N-ACYLTRANSFERASE C17G9.06C-RELATED"/>
    <property type="match status" value="1"/>
</dbReference>
<protein>
    <submittedName>
        <fullName evidence="3">Aminoglycoside 6'-N-acetyltransferase</fullName>
    </submittedName>
    <submittedName>
        <fullName evidence="4">Bifunctional AAC/APH</fullName>
    </submittedName>
</protein>
<accession>A0A377GJJ5</accession>
<evidence type="ECO:0000313" key="3">
    <source>
        <dbReference type="EMBL" id="SIQ47106.1"/>
    </source>
</evidence>
<organism evidence="4 6">
    <name type="scientific">Fluoribacter gormanii</name>
    <dbReference type="NCBI Taxonomy" id="464"/>
    <lineage>
        <taxon>Bacteria</taxon>
        <taxon>Pseudomonadati</taxon>
        <taxon>Pseudomonadota</taxon>
        <taxon>Gammaproteobacteria</taxon>
        <taxon>Legionellales</taxon>
        <taxon>Legionellaceae</taxon>
        <taxon>Fluoribacter</taxon>
    </lineage>
</organism>
<dbReference type="Pfam" id="PF13523">
    <property type="entry name" value="Acetyltransf_8"/>
    <property type="match status" value="1"/>
</dbReference>
<evidence type="ECO:0000313" key="6">
    <source>
        <dbReference type="Proteomes" id="UP000254374"/>
    </source>
</evidence>
<dbReference type="PANTHER" id="PTHR31438">
    <property type="entry name" value="LYSINE N-ACYLTRANSFERASE C17G9.06C-RELATED"/>
    <property type="match status" value="1"/>
</dbReference>
<keyword evidence="5" id="KW-1185">Reference proteome</keyword>
<dbReference type="EMBL" id="UGGV01000001">
    <property type="protein sequence ID" value="STO24502.1"/>
    <property type="molecule type" value="Genomic_DNA"/>
</dbReference>
<dbReference type="GO" id="GO:0016410">
    <property type="term" value="F:N-acyltransferase activity"/>
    <property type="evidence" value="ECO:0007669"/>
    <property type="project" value="TreeGrafter"/>
</dbReference>
<keyword evidence="1" id="KW-0046">Antibiotic resistance</keyword>
<dbReference type="RefSeq" id="WP_172461579.1">
    <property type="nucleotide sequence ID" value="NZ_CAAAIV010000046.1"/>
</dbReference>
<dbReference type="Proteomes" id="UP000186808">
    <property type="component" value="Unassembled WGS sequence"/>
</dbReference>
<proteinExistence type="predicted"/>